<dbReference type="Gene3D" id="3.90.25.10">
    <property type="entry name" value="UDP-galactose 4-epimerase, domain 1"/>
    <property type="match status" value="1"/>
</dbReference>
<dbReference type="PANTHER" id="PTHR43000">
    <property type="entry name" value="DTDP-D-GLUCOSE 4,6-DEHYDRATASE-RELATED"/>
    <property type="match status" value="1"/>
</dbReference>
<dbReference type="InterPro" id="IPR036291">
    <property type="entry name" value="NAD(P)-bd_dom_sf"/>
</dbReference>
<dbReference type="RefSeq" id="WP_015238990.1">
    <property type="nucleotide sequence ID" value="NC_020283.1"/>
</dbReference>
<keyword evidence="10" id="KW-1185">Reference proteome</keyword>
<organism evidence="9 10">
    <name type="scientific">Candidatus Kinetoplastidibacterium crithidiae TCC036E</name>
    <dbReference type="NCBI Taxonomy" id="1208918"/>
    <lineage>
        <taxon>Bacteria</taxon>
        <taxon>Pseudomonadati</taxon>
        <taxon>Pseudomonadota</taxon>
        <taxon>Betaproteobacteria</taxon>
        <taxon>Candidatus Kinetoplastidibacterium</taxon>
    </lineage>
</organism>
<evidence type="ECO:0000256" key="4">
    <source>
        <dbReference type="ARBA" id="ARBA00011990"/>
    </source>
</evidence>
<dbReference type="Gene3D" id="3.40.50.720">
    <property type="entry name" value="NAD(P)-binding Rossmann-like Domain"/>
    <property type="match status" value="1"/>
</dbReference>
<evidence type="ECO:0000256" key="7">
    <source>
        <dbReference type="RuleBase" id="RU004473"/>
    </source>
</evidence>
<feature type="domain" description="NAD(P)-binding" evidence="8">
    <location>
        <begin position="4"/>
        <end position="322"/>
    </location>
</feature>
<dbReference type="EMBL" id="CP003804">
    <property type="protein sequence ID" value="AGF47447.1"/>
    <property type="molecule type" value="Genomic_DNA"/>
</dbReference>
<dbReference type="EC" id="4.2.1.46" evidence="4 7"/>
<dbReference type="HOGENOM" id="CLU_007383_1_14_4"/>
<reference evidence="9 10" key="1">
    <citation type="journal article" date="2013" name="Genome Biol. Evol.">
        <title>Genome evolution and phylogenomic analysis of candidatus kinetoplastibacterium, the betaproteobacterial endosymbionts of strigomonas and angomonas.</title>
        <authorList>
            <person name="Alves J.M."/>
            <person name="Serrano M.G."/>
            <person name="Maia da Silva F."/>
            <person name="Voegtly L.J."/>
            <person name="Matveyev A.V."/>
            <person name="Teixeira M.M."/>
            <person name="Camargo E.P."/>
            <person name="Buck G.A."/>
        </authorList>
    </citation>
    <scope>NUCLEOTIDE SEQUENCE [LARGE SCALE GENOMIC DNA]</scope>
    <source>
        <strain evidence="9 10">TCC036E</strain>
    </source>
</reference>
<dbReference type="Pfam" id="PF16363">
    <property type="entry name" value="GDP_Man_Dehyd"/>
    <property type="match status" value="1"/>
</dbReference>
<evidence type="ECO:0000256" key="1">
    <source>
        <dbReference type="ARBA" id="ARBA00001539"/>
    </source>
</evidence>
<keyword evidence="5" id="KW-0520">NAD</keyword>
<protein>
    <recommendedName>
        <fullName evidence="4 7">dTDP-glucose 4,6-dehydratase</fullName>
        <ecNumber evidence="4 7">4.2.1.46</ecNumber>
    </recommendedName>
</protein>
<dbReference type="GO" id="GO:0008460">
    <property type="term" value="F:dTDP-glucose 4,6-dehydratase activity"/>
    <property type="evidence" value="ECO:0007669"/>
    <property type="project" value="UniProtKB-EC"/>
</dbReference>
<dbReference type="InterPro" id="IPR016040">
    <property type="entry name" value="NAD(P)-bd_dom"/>
</dbReference>
<gene>
    <name evidence="9" type="ORF">CDEE_0381</name>
</gene>
<dbReference type="eggNOG" id="COG1088">
    <property type="taxonomic scope" value="Bacteria"/>
</dbReference>
<dbReference type="SUPFAM" id="SSF51735">
    <property type="entry name" value="NAD(P)-binding Rossmann-fold domains"/>
    <property type="match status" value="1"/>
</dbReference>
<comment type="cofactor">
    <cofactor evidence="2 7">
        <name>NAD(+)</name>
        <dbReference type="ChEBI" id="CHEBI:57540"/>
    </cofactor>
</comment>
<dbReference type="AlphaFoldDB" id="M1LP37"/>
<evidence type="ECO:0000256" key="3">
    <source>
        <dbReference type="ARBA" id="ARBA00008178"/>
    </source>
</evidence>
<evidence type="ECO:0000313" key="10">
    <source>
        <dbReference type="Proteomes" id="UP000011686"/>
    </source>
</evidence>
<dbReference type="KEGG" id="kct:CDEE_0381"/>
<dbReference type="CDD" id="cd05246">
    <property type="entry name" value="dTDP_GD_SDR_e"/>
    <property type="match status" value="1"/>
</dbReference>
<dbReference type="InterPro" id="IPR005888">
    <property type="entry name" value="dTDP_Gluc_deHydtase"/>
</dbReference>
<evidence type="ECO:0000313" key="9">
    <source>
        <dbReference type="EMBL" id="AGF47447.1"/>
    </source>
</evidence>
<comment type="catalytic activity">
    <reaction evidence="1 7">
        <text>dTDP-alpha-D-glucose = dTDP-4-dehydro-6-deoxy-alpha-D-glucose + H2O</text>
        <dbReference type="Rhea" id="RHEA:17221"/>
        <dbReference type="ChEBI" id="CHEBI:15377"/>
        <dbReference type="ChEBI" id="CHEBI:57477"/>
        <dbReference type="ChEBI" id="CHEBI:57649"/>
        <dbReference type="EC" id="4.2.1.46"/>
    </reaction>
</comment>
<sequence>MTILITGGAGFIGSNFIKIWNNTSENRKIINLDKLSYSSNIKNIPIEIKNYKFIKGNIGNVNLVKNILHKYQPDLIINFAAETHVDTSISNPKIFAQNNIMDFLNFIETCKYYWANINQDKKEKFKFIQISTDEIYGSLKKNEKPFAENSPYKTNNPYSASKASANHIAQSFFQTYGFPVIITISTNNYGPHQHTEKFIPKIITSALHNTIIPIYGDGQQIRDWLYVTDHCNALIKIIKYGIPGESYNIGANNEINNLELAILLCEILDKTYPKKNYETYKINIKFINDRPGHDTRYSIDSTKIQTIMKWKPIEEITSGLHKTVNWYLKKLKLFK</sequence>
<evidence type="ECO:0000259" key="8">
    <source>
        <dbReference type="Pfam" id="PF16363"/>
    </source>
</evidence>
<comment type="similarity">
    <text evidence="3 7">Belongs to the NAD(P)-dependent epimerase/dehydratase family. dTDP-glucose dehydratase subfamily.</text>
</comment>
<evidence type="ECO:0000256" key="2">
    <source>
        <dbReference type="ARBA" id="ARBA00001911"/>
    </source>
</evidence>
<dbReference type="NCBIfam" id="TIGR01181">
    <property type="entry name" value="dTDP_gluc_dehyt"/>
    <property type="match status" value="1"/>
</dbReference>
<dbReference type="STRING" id="1208918.CDEE_0381"/>
<dbReference type="PATRIC" id="fig|1208918.3.peg.142"/>
<name>M1LP37_9PROT</name>
<evidence type="ECO:0000256" key="5">
    <source>
        <dbReference type="ARBA" id="ARBA00023027"/>
    </source>
</evidence>
<proteinExistence type="inferred from homology"/>
<accession>M1LP37</accession>
<dbReference type="Proteomes" id="UP000011686">
    <property type="component" value="Chromosome"/>
</dbReference>
<dbReference type="GO" id="GO:0009225">
    <property type="term" value="P:nucleotide-sugar metabolic process"/>
    <property type="evidence" value="ECO:0007669"/>
    <property type="project" value="InterPro"/>
</dbReference>
<evidence type="ECO:0000256" key="6">
    <source>
        <dbReference type="ARBA" id="ARBA00023239"/>
    </source>
</evidence>
<keyword evidence="6 7" id="KW-0456">Lyase</keyword>